<dbReference type="InterPro" id="IPR015500">
    <property type="entry name" value="Peptidase_S8_subtilisin-rel"/>
</dbReference>
<comment type="similarity">
    <text evidence="1 10 11">Belongs to the peptidase S8 family.</text>
</comment>
<dbReference type="Pfam" id="PF00082">
    <property type="entry name" value="Peptidase_S8"/>
    <property type="match status" value="1"/>
</dbReference>
<evidence type="ECO:0000256" key="5">
    <source>
        <dbReference type="ARBA" id="ARBA00022729"/>
    </source>
</evidence>
<reference evidence="16 17" key="1">
    <citation type="submission" date="2016-02" db="EMBL/GenBank/DDBJ databases">
        <title>Genome sequence of Clostridium tepidiprofundi DSM 19306.</title>
        <authorList>
            <person name="Poehlein A."/>
            <person name="Daniel R."/>
        </authorList>
    </citation>
    <scope>NUCLEOTIDE SEQUENCE [LARGE SCALE GENOMIC DNA]</scope>
    <source>
        <strain evidence="16 17">DSM 19306</strain>
    </source>
</reference>
<dbReference type="PROSITE" id="PS00136">
    <property type="entry name" value="SUBTILASE_ASP"/>
    <property type="match status" value="1"/>
</dbReference>
<dbReference type="InterPro" id="IPR003137">
    <property type="entry name" value="PA_domain"/>
</dbReference>
<dbReference type="EC" id="3.4.21.96" evidence="16"/>
<feature type="active site" description="Charge relay system" evidence="9 10">
    <location>
        <position position="230"/>
    </location>
</feature>
<feature type="active site" description="Charge relay system" evidence="9 10">
    <location>
        <position position="291"/>
    </location>
</feature>
<dbReference type="CDD" id="cd07475">
    <property type="entry name" value="Peptidases_S8_C5a_Peptidase"/>
    <property type="match status" value="1"/>
</dbReference>
<dbReference type="PANTHER" id="PTHR43806:SF11">
    <property type="entry name" value="CEREVISIN-RELATED"/>
    <property type="match status" value="1"/>
</dbReference>
<dbReference type="EMBL" id="LTBA01000020">
    <property type="protein sequence ID" value="KYH34288.1"/>
    <property type="molecule type" value="Genomic_DNA"/>
</dbReference>
<dbReference type="InterPro" id="IPR034216">
    <property type="entry name" value="C5a_Peptidase"/>
</dbReference>
<dbReference type="GO" id="GO:0004252">
    <property type="term" value="F:serine-type endopeptidase activity"/>
    <property type="evidence" value="ECO:0007669"/>
    <property type="project" value="UniProtKB-UniRule"/>
</dbReference>
<keyword evidence="5" id="KW-0732">Signal</keyword>
<dbReference type="Pfam" id="PF05922">
    <property type="entry name" value="Inhibitor_I9"/>
    <property type="match status" value="1"/>
</dbReference>
<evidence type="ECO:0000259" key="14">
    <source>
        <dbReference type="Pfam" id="PF05922"/>
    </source>
</evidence>
<protein>
    <submittedName>
        <fullName evidence="16">PII-type proteinase</fullName>
        <ecNumber evidence="16">3.4.21.96</ecNumber>
    </submittedName>
</protein>
<dbReference type="Pfam" id="PF02225">
    <property type="entry name" value="PA"/>
    <property type="match status" value="1"/>
</dbReference>
<dbReference type="Gene3D" id="2.60.40.1710">
    <property type="entry name" value="Subtilisin-like superfamily"/>
    <property type="match status" value="1"/>
</dbReference>
<dbReference type="InterPro" id="IPR036852">
    <property type="entry name" value="Peptidase_S8/S53_dom_sf"/>
</dbReference>
<dbReference type="PROSITE" id="PS00137">
    <property type="entry name" value="SUBTILASE_HIS"/>
    <property type="match status" value="1"/>
</dbReference>
<feature type="domain" description="Peptidase S8/S53" evidence="12">
    <location>
        <begin position="221"/>
        <end position="689"/>
    </location>
</feature>
<feature type="domain" description="Inhibitor I9" evidence="14">
    <location>
        <begin position="133"/>
        <end position="191"/>
    </location>
</feature>
<dbReference type="InterPro" id="IPR023827">
    <property type="entry name" value="Peptidase_S8_Asp-AS"/>
</dbReference>
<evidence type="ECO:0000313" key="17">
    <source>
        <dbReference type="Proteomes" id="UP000075531"/>
    </source>
</evidence>
<evidence type="ECO:0000256" key="10">
    <source>
        <dbReference type="PROSITE-ProRule" id="PRU01240"/>
    </source>
</evidence>
<dbReference type="InterPro" id="IPR000209">
    <property type="entry name" value="Peptidase_S8/S53_dom"/>
</dbReference>
<proteinExistence type="inferred from homology"/>
<dbReference type="InterPro" id="IPR050131">
    <property type="entry name" value="Peptidase_S8_subtilisin-like"/>
</dbReference>
<accession>A0A151B2Z8</accession>
<dbReference type="Pfam" id="PF06280">
    <property type="entry name" value="fn3_5"/>
    <property type="match status" value="1"/>
</dbReference>
<feature type="domain" description="PA" evidence="13">
    <location>
        <begin position="474"/>
        <end position="554"/>
    </location>
</feature>
<dbReference type="InterPro" id="IPR023828">
    <property type="entry name" value="Peptidase_S8_Ser-AS"/>
</dbReference>
<sequence>MRYKHKKLMSIIMTFVMIFGLVFTPSMKVFADNNKDMHKNLYKGEELTISKEVKDKIYEEARKQLRDLKHLNSERKYNSKNSRLKYFNDNVPNKGKKQHNPEDKVRLIVELNGKSVKDYCHGRSLKAVANNSKISQNILKTQNSTINEVLKHDPNIKLENRYSVLLNGFSVEAKYKDLNKIAEMPGVKSVQVANEYYPDMNYAKDMKTNIANIWKDYGYKGEGMVVSIIDTGIDYKHKDMVISSSTTPSAIKLTNENPKGPGIYFTEKVPYGHNFADDNQDVIPAPGTSPHGMHVAGIVGANCQEQDEINKNEGIKGVAPECQLLAMKVFSNKPGKNSAYSDDIIAAIEDSVLHGADVINMSLGSTAAFQDMTDGEQTAVREATENGVVVVISAGNSQYSTAPYKFPNVKDTGLVGSPGLAHESMQVASFENNRITSPGLDYTWDGGSSKEPVAYAQCSIDPVEALNDPNGYEVVYCGLGGTPAEFAGKDLHGKIALIKRGKYAFTVKQSNAKAAGAIGVIVYNNKGNALVHMVEQDGLGIPALFIGETDGAKINSLIGKNVRIKFNGKITSIINPDKGDMSDFTSWGPTPNLDFKPQITGVGGDVWSTIPNNKYESMSGTSMASPYVAGCTALIMQHINDMIKEGKLSFENPDEKAEFVKALAINTAEVKMDKYHHGTPYSPRRQGAGLVDTEAAIKDNVTITYNGEAVAALKEMGETTEIPLVVHNYGDKTITYKVEDLSGVMTEQGNFLPSKDTGYTMSYDVPLKGASITFDKDTITVTTGSSITINATINMSDDTPVDNFAEGFIRLIPQDSDVPDIGIPYMGFYGDWDELPILDAPMYDGKTKLGEGSLFTINSKGNIYYLGVVGYDKYGNPIVEPKDFAINPDDEDANTNVLPIVTLLRNAKDFEVNIKDSNGELIKTVAESTNLRKEVLAEQPNHWYTTSEDWAWDGKEYDPSTGGVKSVPEGQYYVSLKSKIDFEGARYQELSMPVKVDKTKPVVNTDEFFDESPTEDYKVSFKASDNMTDIHTFAILIKDFASNKSELYENDGHKIFNASDYYNKETGKYEMSIKLPYHANIVAPVAIDYAGNMGMGYSIVINTAKDSQIEITSPESYSLVDEGDVKLEYKASDKLMSELDHFVIKIDDDDEDNRQVIKNDKKLEYVIKGLEPGKHVVKVEAANKDETKVLDSDSIIFSINGKDLSIKFDNLGQGSVVNKTTFTLEGSVTSIPEKFEINGKTVKLGVKEEISGNINPLAFKHDITLKAGELNKVYIYVKSKSGKEYNYAYNVYCDTDAPVITLTNPKQSIDDPNREVYEVIVDKNANSYTVTGKVKDNMQGYKFFINGSQVLNVEYDTPRGDDTEREFSREIKLNSPVTIIKLKAVDFASNTTVRTIKVYRGEKTNPIAIENLTGDKTFHNGDQVKIQIKATNITDKASNASLILGLFDENGAMVNVVASSQKLASNDEVVMMGILNIPEEGKYKLKAFVWNSFDSMNPLSDVIEYDIK</sequence>
<dbReference type="Gene3D" id="3.40.50.200">
    <property type="entry name" value="Peptidase S8/S53 domain"/>
    <property type="match status" value="1"/>
</dbReference>
<keyword evidence="2" id="KW-0134">Cell wall</keyword>
<evidence type="ECO:0000256" key="6">
    <source>
        <dbReference type="ARBA" id="ARBA00022737"/>
    </source>
</evidence>
<evidence type="ECO:0000256" key="4">
    <source>
        <dbReference type="ARBA" id="ARBA00022670"/>
    </source>
</evidence>
<dbReference type="STRING" id="1121338.CLTEP_17870"/>
<dbReference type="SUPFAM" id="SSF52025">
    <property type="entry name" value="PA domain"/>
    <property type="match status" value="1"/>
</dbReference>
<evidence type="ECO:0000256" key="3">
    <source>
        <dbReference type="ARBA" id="ARBA00022525"/>
    </source>
</evidence>
<evidence type="ECO:0000259" key="12">
    <source>
        <dbReference type="Pfam" id="PF00082"/>
    </source>
</evidence>
<dbReference type="InterPro" id="IPR022398">
    <property type="entry name" value="Peptidase_S8_His-AS"/>
</dbReference>
<feature type="domain" description="C5a peptidase/Subtilisin-like protease SBT2-like Fn3-like" evidence="15">
    <location>
        <begin position="712"/>
        <end position="826"/>
    </location>
</feature>
<keyword evidence="3" id="KW-0964">Secreted</keyword>
<evidence type="ECO:0000256" key="2">
    <source>
        <dbReference type="ARBA" id="ARBA00022512"/>
    </source>
</evidence>
<dbReference type="PANTHER" id="PTHR43806">
    <property type="entry name" value="PEPTIDASE S8"/>
    <property type="match status" value="1"/>
</dbReference>
<dbReference type="RefSeq" id="WP_066825583.1">
    <property type="nucleotide sequence ID" value="NZ_LTBA01000020.1"/>
</dbReference>
<keyword evidence="8 10" id="KW-0720">Serine protease</keyword>
<dbReference type="Gene3D" id="2.60.40.4070">
    <property type="match status" value="1"/>
</dbReference>
<name>A0A151B2Z8_9CLOT</name>
<evidence type="ECO:0000313" key="16">
    <source>
        <dbReference type="EMBL" id="KYH34288.1"/>
    </source>
</evidence>
<evidence type="ECO:0000256" key="9">
    <source>
        <dbReference type="PIRSR" id="PIRSR615500-1"/>
    </source>
</evidence>
<dbReference type="OrthoDB" id="9762689at2"/>
<dbReference type="Gene3D" id="3.50.30.30">
    <property type="match status" value="1"/>
</dbReference>
<dbReference type="InterPro" id="IPR046450">
    <property type="entry name" value="PA_dom_sf"/>
</dbReference>
<keyword evidence="6" id="KW-0677">Repeat</keyword>
<dbReference type="SUPFAM" id="SSF52743">
    <property type="entry name" value="Subtilisin-like"/>
    <property type="match status" value="1"/>
</dbReference>
<dbReference type="PATRIC" id="fig|1121338.3.peg.1828"/>
<keyword evidence="7 10" id="KW-0378">Hydrolase</keyword>
<dbReference type="InterPro" id="IPR010259">
    <property type="entry name" value="S8pro/Inhibitor_I9"/>
</dbReference>
<dbReference type="CDD" id="cd02133">
    <property type="entry name" value="PA_C5a_like"/>
    <property type="match status" value="1"/>
</dbReference>
<dbReference type="PROSITE" id="PS51892">
    <property type="entry name" value="SUBTILASE"/>
    <property type="match status" value="1"/>
</dbReference>
<dbReference type="Proteomes" id="UP000075531">
    <property type="component" value="Unassembled WGS sequence"/>
</dbReference>
<dbReference type="GO" id="GO:0006508">
    <property type="term" value="P:proteolysis"/>
    <property type="evidence" value="ECO:0007669"/>
    <property type="project" value="UniProtKB-KW"/>
</dbReference>
<comment type="caution">
    <text evidence="16">The sequence shown here is derived from an EMBL/GenBank/DDBJ whole genome shotgun (WGS) entry which is preliminary data.</text>
</comment>
<keyword evidence="4 10" id="KW-0645">Protease</keyword>
<dbReference type="GO" id="GO:0016020">
    <property type="term" value="C:membrane"/>
    <property type="evidence" value="ECO:0007669"/>
    <property type="project" value="InterPro"/>
</dbReference>
<evidence type="ECO:0000256" key="8">
    <source>
        <dbReference type="ARBA" id="ARBA00022825"/>
    </source>
</evidence>
<evidence type="ECO:0000259" key="13">
    <source>
        <dbReference type="Pfam" id="PF02225"/>
    </source>
</evidence>
<dbReference type="InterPro" id="IPR010435">
    <property type="entry name" value="C5a/SBT2-like_Fn3"/>
</dbReference>
<dbReference type="PRINTS" id="PR00723">
    <property type="entry name" value="SUBTILISIN"/>
</dbReference>
<organism evidence="16 17">
    <name type="scientific">Clostridium tepidiprofundi DSM 19306</name>
    <dbReference type="NCBI Taxonomy" id="1121338"/>
    <lineage>
        <taxon>Bacteria</taxon>
        <taxon>Bacillati</taxon>
        <taxon>Bacillota</taxon>
        <taxon>Clostridia</taxon>
        <taxon>Eubacteriales</taxon>
        <taxon>Clostridiaceae</taxon>
        <taxon>Clostridium</taxon>
    </lineage>
</organism>
<feature type="active site" description="Charge relay system" evidence="9 10">
    <location>
        <position position="622"/>
    </location>
</feature>
<evidence type="ECO:0000256" key="11">
    <source>
        <dbReference type="RuleBase" id="RU003355"/>
    </source>
</evidence>
<evidence type="ECO:0000259" key="15">
    <source>
        <dbReference type="Pfam" id="PF06280"/>
    </source>
</evidence>
<evidence type="ECO:0000256" key="1">
    <source>
        <dbReference type="ARBA" id="ARBA00011073"/>
    </source>
</evidence>
<keyword evidence="17" id="KW-1185">Reference proteome</keyword>
<dbReference type="PROSITE" id="PS00138">
    <property type="entry name" value="SUBTILASE_SER"/>
    <property type="match status" value="1"/>
</dbReference>
<evidence type="ECO:0000256" key="7">
    <source>
        <dbReference type="ARBA" id="ARBA00022801"/>
    </source>
</evidence>
<gene>
    <name evidence="16" type="primary">prtP_1</name>
    <name evidence="16" type="ORF">CLTEP_17870</name>
</gene>